<evidence type="ECO:0000313" key="1">
    <source>
        <dbReference type="Proteomes" id="UP000887579"/>
    </source>
</evidence>
<dbReference type="Proteomes" id="UP000887579">
    <property type="component" value="Unplaced"/>
</dbReference>
<evidence type="ECO:0000313" key="2">
    <source>
        <dbReference type="WBParaSite" id="ES5_v2.g25229.t1"/>
    </source>
</evidence>
<dbReference type="WBParaSite" id="ES5_v2.g25229.t1">
    <property type="protein sequence ID" value="ES5_v2.g25229.t1"/>
    <property type="gene ID" value="ES5_v2.g25229"/>
</dbReference>
<reference evidence="2" key="1">
    <citation type="submission" date="2022-11" db="UniProtKB">
        <authorList>
            <consortium name="WormBaseParasite"/>
        </authorList>
    </citation>
    <scope>IDENTIFICATION</scope>
</reference>
<name>A0AC34G7G1_9BILA</name>
<protein>
    <submittedName>
        <fullName evidence="2">Uncharacterized protein</fullName>
    </submittedName>
</protein>
<proteinExistence type="predicted"/>
<sequence>MCYKFNKNNNGIYCGKCRLRAKQCTNENGEEYISLGYKQHSADCQPIKYSSIKAPLKIVKAPDFRIQKERFRFKWTKKLVVFTSSDKKFCYQYSRVENQNEFVCYKCRKQKQQHVYAKVIKIDENEEVVQLGEREHCCEPQEYVLEDLTVKIVRKQDFKIENLIVRGKENQYLFVRDLKTTSDKYLWFKYNFDKKEK</sequence>
<organism evidence="1 2">
    <name type="scientific">Panagrolaimus sp. ES5</name>
    <dbReference type="NCBI Taxonomy" id="591445"/>
    <lineage>
        <taxon>Eukaryota</taxon>
        <taxon>Metazoa</taxon>
        <taxon>Ecdysozoa</taxon>
        <taxon>Nematoda</taxon>
        <taxon>Chromadorea</taxon>
        <taxon>Rhabditida</taxon>
        <taxon>Tylenchina</taxon>
        <taxon>Panagrolaimomorpha</taxon>
        <taxon>Panagrolaimoidea</taxon>
        <taxon>Panagrolaimidae</taxon>
        <taxon>Panagrolaimus</taxon>
    </lineage>
</organism>
<accession>A0AC34G7G1</accession>